<dbReference type="GO" id="GO:0005886">
    <property type="term" value="C:plasma membrane"/>
    <property type="evidence" value="ECO:0007669"/>
    <property type="project" value="TreeGrafter"/>
</dbReference>
<dbReference type="GO" id="GO:0051480">
    <property type="term" value="P:regulation of cytosolic calcium ion concentration"/>
    <property type="evidence" value="ECO:0007669"/>
    <property type="project" value="TreeGrafter"/>
</dbReference>
<evidence type="ECO:0000259" key="9">
    <source>
        <dbReference type="PROSITE" id="PS50234"/>
    </source>
</evidence>
<feature type="transmembrane region" description="Helical" evidence="8">
    <location>
        <begin position="658"/>
        <end position="679"/>
    </location>
</feature>
<dbReference type="InterPro" id="IPR005821">
    <property type="entry name" value="Ion_trans_dom"/>
</dbReference>
<dbReference type="GO" id="GO:0015279">
    <property type="term" value="F:store-operated calcium channel activity"/>
    <property type="evidence" value="ECO:0007669"/>
    <property type="project" value="TreeGrafter"/>
</dbReference>
<evidence type="ECO:0000256" key="2">
    <source>
        <dbReference type="ARBA" id="ARBA00022448"/>
    </source>
</evidence>
<dbReference type="Pfam" id="PF00520">
    <property type="entry name" value="Ion_trans"/>
    <property type="match status" value="1"/>
</dbReference>
<feature type="transmembrane region" description="Helical" evidence="8">
    <location>
        <begin position="575"/>
        <end position="595"/>
    </location>
</feature>
<keyword evidence="2" id="KW-0813">Transport</keyword>
<keyword evidence="7" id="KW-0407">Ion channel</keyword>
<dbReference type="InterPro" id="IPR002035">
    <property type="entry name" value="VWF_A"/>
</dbReference>
<keyword evidence="11" id="KW-1185">Reference proteome</keyword>
<dbReference type="InterPro" id="IPR013320">
    <property type="entry name" value="ConA-like_dom_sf"/>
</dbReference>
<feature type="transmembrane region" description="Helical" evidence="8">
    <location>
        <begin position="153"/>
        <end position="172"/>
    </location>
</feature>
<sequence length="1089" mass="124585">MFLLLVVTLMDKRKLEENLNEKLASDHFDVIAEAITPKTLGACITNTFSKAFEVSGYLRYQALQDRPDVEELKKLANSVEEFTTCLIDPLKTDTRDREAFGDSLDLIIDKAIEYNQGKFLSHPVVYNLLEKVWRGRFAGLRSRYIWKWRLLKLYSLLDIILFPFVFAILFFTHSINTWRRKSKAIELCFILNAIGKRGKDDFRKMIDCIRYMVRKIGVRSANYCLITFKKGKAFQHIRFDENELLKNGDELLLKKLDILARNPSVNCSPALHDDFDQASEAFENQAALGIKSEKVIILFTNDRTGSFGPQKGRLLLKTKYLTETIGARIVTVAVGERPLVEELELISSDKQIIRCPLEDLAKLGKMLLREVYEEDLYDRYLDYFTTPYFIFFRDNLSYLCLLGLHVAICLSPSVVSFSGLEWVISIFFAGRFLSEFKEYENRKTTKKLKKDTRHSEKHRRYVYQQSLDLDSPIEVDDFLSQMSFSTLGKYFIDRWNVLDFIMLVIFVVTFLLRMITWGVSASATGNRALVIAGYCYGLNTMILTLRVFGHLMEASKVTGTTHIALMSIIEDVATIFFQFLVGILAFSLAISKIYLAEDSFFSSEDKLEAKRGNMQCGSSGLYCWWVIIKHLCWTLLGVTELEQFNAGMETASDYLAQILYAVFIIFALILLVNMMIAVLSNTYERVQKNSLKEWSFKRAVTIRTYRDYHPIPVPLNLVSQPVLALRKGSNYELRDKLDNEILQKKEEALDSMTEKLKMIYFAKHGSTFPLSDESKVNTMLSETDRNREMCNQIVRQVFPDPNQADHCPVGRSAWKSQGIHIEDYMLTYVGPELCSSCKISPKEFHGARYKQPFSVDFPKFEVVVQEGGTERDVVVGVVRGKHDVHRAAGDVRHTVGYHACNGLIVYCSASGKQTFEGPVVYRGDLIGCTVGFDEIQDENIPIFFSLNGQIVARILVELGSDKLDLYPFVGMKHGGIRVLAKMCPGEVKYSERPQSSNGSDDGFGTMFSETERRMILYQTFDSVEEIKETNDALVQYVHDKISETADNVKKHRESIKSIESTIEIQNKKIEHIESTLSEILNIVKVKQQN</sequence>
<evidence type="ECO:0000313" key="10">
    <source>
        <dbReference type="EMBL" id="RMX43460.1"/>
    </source>
</evidence>
<evidence type="ECO:0000256" key="8">
    <source>
        <dbReference type="SAM" id="Phobius"/>
    </source>
</evidence>
<feature type="transmembrane region" description="Helical" evidence="8">
    <location>
        <begin position="396"/>
        <end position="429"/>
    </location>
</feature>
<dbReference type="SUPFAM" id="SSF49899">
    <property type="entry name" value="Concanavalin A-like lectins/glucanases"/>
    <property type="match status" value="1"/>
</dbReference>
<keyword evidence="4 8" id="KW-1133">Transmembrane helix</keyword>
<evidence type="ECO:0000256" key="3">
    <source>
        <dbReference type="ARBA" id="ARBA00022692"/>
    </source>
</evidence>
<dbReference type="EMBL" id="RCHS01003197">
    <property type="protein sequence ID" value="RMX43460.1"/>
    <property type="molecule type" value="Genomic_DNA"/>
</dbReference>
<dbReference type="InterPro" id="IPR002153">
    <property type="entry name" value="TRPC_channel"/>
</dbReference>
<feature type="transmembrane region" description="Helical" evidence="8">
    <location>
        <begin position="616"/>
        <end position="638"/>
    </location>
</feature>
<dbReference type="GO" id="GO:0034703">
    <property type="term" value="C:cation channel complex"/>
    <property type="evidence" value="ECO:0007669"/>
    <property type="project" value="TreeGrafter"/>
</dbReference>
<feature type="domain" description="VWFA" evidence="9">
    <location>
        <begin position="186"/>
        <end position="371"/>
    </location>
</feature>
<dbReference type="InterPro" id="IPR043136">
    <property type="entry name" value="B30.2/SPRY_sf"/>
</dbReference>
<organism evidence="10 11">
    <name type="scientific">Pocillopora damicornis</name>
    <name type="common">Cauliflower coral</name>
    <name type="synonym">Millepora damicornis</name>
    <dbReference type="NCBI Taxonomy" id="46731"/>
    <lineage>
        <taxon>Eukaryota</taxon>
        <taxon>Metazoa</taxon>
        <taxon>Cnidaria</taxon>
        <taxon>Anthozoa</taxon>
        <taxon>Hexacorallia</taxon>
        <taxon>Scleractinia</taxon>
        <taxon>Astrocoeniina</taxon>
        <taxon>Pocilloporidae</taxon>
        <taxon>Pocillopora</taxon>
    </lineage>
</organism>
<evidence type="ECO:0000256" key="7">
    <source>
        <dbReference type="ARBA" id="ARBA00023303"/>
    </source>
</evidence>
<dbReference type="PANTHER" id="PTHR10117:SF54">
    <property type="entry name" value="TRANSIENT RECEPTOR POTENTIAL-GAMMA PROTEIN"/>
    <property type="match status" value="1"/>
</dbReference>
<dbReference type="Gene3D" id="2.60.120.920">
    <property type="match status" value="1"/>
</dbReference>
<comment type="caution">
    <text evidence="10">The sequence shown here is derived from an EMBL/GenBank/DDBJ whole genome shotgun (WGS) entry which is preliminary data.</text>
</comment>
<protein>
    <recommendedName>
        <fullName evidence="9">VWFA domain-containing protein</fullName>
    </recommendedName>
</protein>
<evidence type="ECO:0000256" key="6">
    <source>
        <dbReference type="ARBA" id="ARBA00023136"/>
    </source>
</evidence>
<name>A0A3M6TQ05_POCDA</name>
<comment type="subcellular location">
    <subcellularLocation>
        <location evidence="1">Membrane</location>
        <topology evidence="1">Multi-pass membrane protein</topology>
    </subcellularLocation>
</comment>
<dbReference type="InterPro" id="IPR036465">
    <property type="entry name" value="vWFA_dom_sf"/>
</dbReference>
<accession>A0A3M6TQ05</accession>
<keyword evidence="5" id="KW-0406">Ion transport</keyword>
<dbReference type="AlphaFoldDB" id="A0A3M6TQ05"/>
<evidence type="ECO:0000256" key="5">
    <source>
        <dbReference type="ARBA" id="ARBA00023065"/>
    </source>
</evidence>
<evidence type="ECO:0000256" key="1">
    <source>
        <dbReference type="ARBA" id="ARBA00004141"/>
    </source>
</evidence>
<dbReference type="GO" id="GO:0070679">
    <property type="term" value="F:inositol 1,4,5 trisphosphate binding"/>
    <property type="evidence" value="ECO:0007669"/>
    <property type="project" value="TreeGrafter"/>
</dbReference>
<dbReference type="PANTHER" id="PTHR10117">
    <property type="entry name" value="TRANSIENT RECEPTOR POTENTIAL CHANNEL"/>
    <property type="match status" value="1"/>
</dbReference>
<keyword evidence="6 8" id="KW-0472">Membrane</keyword>
<proteinExistence type="predicted"/>
<dbReference type="Gene3D" id="3.40.50.410">
    <property type="entry name" value="von Willebrand factor, type A domain"/>
    <property type="match status" value="1"/>
</dbReference>
<evidence type="ECO:0000313" key="11">
    <source>
        <dbReference type="Proteomes" id="UP000275408"/>
    </source>
</evidence>
<keyword evidence="3 8" id="KW-0812">Transmembrane</keyword>
<reference evidence="10 11" key="1">
    <citation type="journal article" date="2018" name="Sci. Rep.">
        <title>Comparative analysis of the Pocillopora damicornis genome highlights role of immune system in coral evolution.</title>
        <authorList>
            <person name="Cunning R."/>
            <person name="Bay R.A."/>
            <person name="Gillette P."/>
            <person name="Baker A.C."/>
            <person name="Traylor-Knowles N."/>
        </authorList>
    </citation>
    <scope>NUCLEOTIDE SEQUENCE [LARGE SCALE GENOMIC DNA]</scope>
    <source>
        <strain evidence="10">RSMAS</strain>
        <tissue evidence="10">Whole animal</tissue>
    </source>
</reference>
<dbReference type="SUPFAM" id="SSF53300">
    <property type="entry name" value="vWA-like"/>
    <property type="match status" value="1"/>
</dbReference>
<evidence type="ECO:0000256" key="4">
    <source>
        <dbReference type="ARBA" id="ARBA00022989"/>
    </source>
</evidence>
<feature type="transmembrane region" description="Helical" evidence="8">
    <location>
        <begin position="497"/>
        <end position="516"/>
    </location>
</feature>
<feature type="transmembrane region" description="Helical" evidence="8">
    <location>
        <begin position="528"/>
        <end position="548"/>
    </location>
</feature>
<dbReference type="PRINTS" id="PR01097">
    <property type="entry name" value="TRNSRECEPTRP"/>
</dbReference>
<dbReference type="Proteomes" id="UP000275408">
    <property type="component" value="Unassembled WGS sequence"/>
</dbReference>
<dbReference type="PROSITE" id="PS50234">
    <property type="entry name" value="VWFA"/>
    <property type="match status" value="1"/>
</dbReference>
<gene>
    <name evidence="10" type="ORF">pdam_00001888</name>
</gene>
<dbReference type="OrthoDB" id="25503at2759"/>